<proteinExistence type="predicted"/>
<reference evidence="2 3" key="1">
    <citation type="submission" date="2021-06" db="EMBL/GenBank/DDBJ databases">
        <title>Caerostris darwini draft genome.</title>
        <authorList>
            <person name="Kono N."/>
            <person name="Arakawa K."/>
        </authorList>
    </citation>
    <scope>NUCLEOTIDE SEQUENCE [LARGE SCALE GENOMIC DNA]</scope>
</reference>
<keyword evidence="3" id="KW-1185">Reference proteome</keyword>
<dbReference type="EMBL" id="BPLQ01002801">
    <property type="protein sequence ID" value="GIX95732.1"/>
    <property type="molecule type" value="Genomic_DNA"/>
</dbReference>
<evidence type="ECO:0000313" key="3">
    <source>
        <dbReference type="Proteomes" id="UP001054837"/>
    </source>
</evidence>
<dbReference type="Proteomes" id="UP001054837">
    <property type="component" value="Unassembled WGS sequence"/>
</dbReference>
<evidence type="ECO:0000256" key="1">
    <source>
        <dbReference type="SAM" id="MobiDB-lite"/>
    </source>
</evidence>
<name>A0AAV4PE93_9ARAC</name>
<accession>A0AAV4PE93</accession>
<organism evidence="2 3">
    <name type="scientific">Caerostris darwini</name>
    <dbReference type="NCBI Taxonomy" id="1538125"/>
    <lineage>
        <taxon>Eukaryota</taxon>
        <taxon>Metazoa</taxon>
        <taxon>Ecdysozoa</taxon>
        <taxon>Arthropoda</taxon>
        <taxon>Chelicerata</taxon>
        <taxon>Arachnida</taxon>
        <taxon>Araneae</taxon>
        <taxon>Araneomorphae</taxon>
        <taxon>Entelegynae</taxon>
        <taxon>Araneoidea</taxon>
        <taxon>Araneidae</taxon>
        <taxon>Caerostris</taxon>
    </lineage>
</organism>
<dbReference type="AlphaFoldDB" id="A0AAV4PE93"/>
<gene>
    <name evidence="2" type="ORF">CDAR_80611</name>
</gene>
<comment type="caution">
    <text evidence="2">The sequence shown here is derived from an EMBL/GenBank/DDBJ whole genome shotgun (WGS) entry which is preliminary data.</text>
</comment>
<feature type="region of interest" description="Disordered" evidence="1">
    <location>
        <begin position="29"/>
        <end position="50"/>
    </location>
</feature>
<sequence length="157" mass="18302">MFFWMEQHGEKWKMFDGTANNTGWTVRVKYPPRSPSASRPRKIRKESRERTRKVLFPQDIVVSTDTVRRKVNKSVDESRSQSALTPSMELDMLAFTCNGHVNSETNVAEFTAPNPVKRLIKPDKCGRWTRHSFRNHYLRGEGQVILSEMCNTLERTK</sequence>
<protein>
    <submittedName>
        <fullName evidence="2">Uncharacterized protein</fullName>
    </submittedName>
</protein>
<evidence type="ECO:0000313" key="2">
    <source>
        <dbReference type="EMBL" id="GIX95732.1"/>
    </source>
</evidence>
<feature type="compositionally biased region" description="Basic residues" evidence="1">
    <location>
        <begin position="39"/>
        <end position="50"/>
    </location>
</feature>